<reference evidence="1 4" key="2">
    <citation type="submission" date="2020-08" db="EMBL/GenBank/DDBJ databases">
        <title>Genomic Encyclopedia of Type Strains, Phase III (KMG-III): the genomes of soil and plant-associated and newly described type strains.</title>
        <authorList>
            <person name="Whitman W."/>
        </authorList>
    </citation>
    <scope>NUCLEOTIDE SEQUENCE [LARGE SCALE GENOMIC DNA]</scope>
    <source>
        <strain evidence="1 4">CECT 7753</strain>
    </source>
</reference>
<evidence type="ECO:0000313" key="1">
    <source>
        <dbReference type="EMBL" id="MBB3222658.1"/>
    </source>
</evidence>
<gene>
    <name evidence="2" type="ORF">FCL38_10645</name>
    <name evidence="1" type="ORF">FHS02_003481</name>
</gene>
<sequence length="85" mass="9493">MTYGATKFFAAKRIDGMILRSGAAAVLSALAACANEKEVMYEAKQLRPAKWDARRVRGFVDAVAQRPVLMDKSSFGRNLMHRSWT</sequence>
<proteinExistence type="predicted"/>
<dbReference type="RefSeq" id="WP_137313717.1">
    <property type="nucleotide sequence ID" value="NZ_CP040017.1"/>
</dbReference>
<name>A0A4P8HQK7_9BURK</name>
<dbReference type="Proteomes" id="UP000584325">
    <property type="component" value="Unassembled WGS sequence"/>
</dbReference>
<dbReference type="Proteomes" id="UP000298763">
    <property type="component" value="Chromosome"/>
</dbReference>
<protein>
    <submittedName>
        <fullName evidence="1">Uncharacterized protein</fullName>
    </submittedName>
</protein>
<dbReference type="EMBL" id="JACHXS010000006">
    <property type="protein sequence ID" value="MBB3222658.1"/>
    <property type="molecule type" value="Genomic_DNA"/>
</dbReference>
<evidence type="ECO:0000313" key="2">
    <source>
        <dbReference type="EMBL" id="QCP10838.1"/>
    </source>
</evidence>
<accession>A0A4P8HQK7</accession>
<evidence type="ECO:0000313" key="4">
    <source>
        <dbReference type="Proteomes" id="UP000584325"/>
    </source>
</evidence>
<reference evidence="2 3" key="1">
    <citation type="submission" date="2019-05" db="EMBL/GenBank/DDBJ databases">
        <title>Draft Genome Sequences of Six Type Strains of the Genus Massilia.</title>
        <authorList>
            <person name="Miess H."/>
            <person name="Frediansyhah A."/>
            <person name="Gross H."/>
        </authorList>
    </citation>
    <scope>NUCLEOTIDE SEQUENCE [LARGE SCALE GENOMIC DNA]</scope>
    <source>
        <strain evidence="2 3">DSMZ 26121</strain>
    </source>
</reference>
<evidence type="ECO:0000313" key="3">
    <source>
        <dbReference type="Proteomes" id="UP000298763"/>
    </source>
</evidence>
<dbReference type="AlphaFoldDB" id="A0A4P8HQK7"/>
<organism evidence="1 4">
    <name type="scientific">Pseudoduganella umbonata</name>
    <dbReference type="NCBI Taxonomy" id="864828"/>
    <lineage>
        <taxon>Bacteria</taxon>
        <taxon>Pseudomonadati</taxon>
        <taxon>Pseudomonadota</taxon>
        <taxon>Betaproteobacteria</taxon>
        <taxon>Burkholderiales</taxon>
        <taxon>Oxalobacteraceae</taxon>
        <taxon>Telluria group</taxon>
        <taxon>Pseudoduganella</taxon>
    </lineage>
</organism>
<keyword evidence="3" id="KW-1185">Reference proteome</keyword>
<dbReference type="PROSITE" id="PS51257">
    <property type="entry name" value="PROKAR_LIPOPROTEIN"/>
    <property type="match status" value="1"/>
</dbReference>
<dbReference type="EMBL" id="CP040017">
    <property type="protein sequence ID" value="QCP10838.1"/>
    <property type="molecule type" value="Genomic_DNA"/>
</dbReference>